<gene>
    <name evidence="1" type="ORF">NTJ_13031</name>
</gene>
<accession>A0ABN7B9B2</accession>
<reference evidence="1 2" key="1">
    <citation type="submission" date="2023-09" db="EMBL/GenBank/DDBJ databases">
        <title>Nesidiocoris tenuis whole genome shotgun sequence.</title>
        <authorList>
            <person name="Shibata T."/>
            <person name="Shimoda M."/>
            <person name="Kobayashi T."/>
            <person name="Uehara T."/>
        </authorList>
    </citation>
    <scope>NUCLEOTIDE SEQUENCE [LARGE SCALE GENOMIC DNA]</scope>
    <source>
        <strain evidence="1 2">Japan</strain>
    </source>
</reference>
<dbReference type="Proteomes" id="UP001307889">
    <property type="component" value="Chromosome 11"/>
</dbReference>
<keyword evidence="2" id="KW-1185">Reference proteome</keyword>
<evidence type="ECO:0000313" key="1">
    <source>
        <dbReference type="EMBL" id="BET00215.1"/>
    </source>
</evidence>
<proteinExistence type="predicted"/>
<evidence type="ECO:0000313" key="2">
    <source>
        <dbReference type="Proteomes" id="UP001307889"/>
    </source>
</evidence>
<sequence length="69" mass="7877">MCNESEYSSSRHSDEISNNILRCQGTEQLHNEIAGQTCPDKPMDYPGEIIQLLLVFGRGRHSERENPED</sequence>
<name>A0ABN7B9B2_9HEMI</name>
<dbReference type="EMBL" id="AP028919">
    <property type="protein sequence ID" value="BET00215.1"/>
    <property type="molecule type" value="Genomic_DNA"/>
</dbReference>
<protein>
    <submittedName>
        <fullName evidence="1">Uncharacterized protein</fullName>
    </submittedName>
</protein>
<organism evidence="1 2">
    <name type="scientific">Nesidiocoris tenuis</name>
    <dbReference type="NCBI Taxonomy" id="355587"/>
    <lineage>
        <taxon>Eukaryota</taxon>
        <taxon>Metazoa</taxon>
        <taxon>Ecdysozoa</taxon>
        <taxon>Arthropoda</taxon>
        <taxon>Hexapoda</taxon>
        <taxon>Insecta</taxon>
        <taxon>Pterygota</taxon>
        <taxon>Neoptera</taxon>
        <taxon>Paraneoptera</taxon>
        <taxon>Hemiptera</taxon>
        <taxon>Heteroptera</taxon>
        <taxon>Panheteroptera</taxon>
        <taxon>Cimicomorpha</taxon>
        <taxon>Miridae</taxon>
        <taxon>Dicyphina</taxon>
        <taxon>Nesidiocoris</taxon>
    </lineage>
</organism>